<dbReference type="AlphaFoldDB" id="A0A1H3NQY1"/>
<dbReference type="Proteomes" id="UP000199035">
    <property type="component" value="Unassembled WGS sequence"/>
</dbReference>
<evidence type="ECO:0000313" key="1">
    <source>
        <dbReference type="EMBL" id="SDY91090.1"/>
    </source>
</evidence>
<accession>A0A1H3NQY1</accession>
<keyword evidence="2" id="KW-1185">Reference proteome</keyword>
<organism evidence="1 2">
    <name type="scientific">Acinetobacter kyonggiensis</name>
    <dbReference type="NCBI Taxonomy" id="595670"/>
    <lineage>
        <taxon>Bacteria</taxon>
        <taxon>Pseudomonadati</taxon>
        <taxon>Pseudomonadota</taxon>
        <taxon>Gammaproteobacteria</taxon>
        <taxon>Moraxellales</taxon>
        <taxon>Moraxellaceae</taxon>
        <taxon>Acinetobacter</taxon>
    </lineage>
</organism>
<dbReference type="EMBL" id="FNPK01000058">
    <property type="protein sequence ID" value="SDY91090.1"/>
    <property type="molecule type" value="Genomic_DNA"/>
</dbReference>
<sequence>MNVNLEVELSDLLYKVKELRVAAKYISDELAREEVLRIADDLEASENRIRAEIE</sequence>
<dbReference type="STRING" id="595670.SAMN05421643_1583"/>
<dbReference type="RefSeq" id="WP_167356349.1">
    <property type="nucleotide sequence ID" value="NZ_FNPK01000058.1"/>
</dbReference>
<reference evidence="2" key="1">
    <citation type="submission" date="2016-10" db="EMBL/GenBank/DDBJ databases">
        <authorList>
            <person name="Varghese N."/>
            <person name="Submissions S."/>
        </authorList>
    </citation>
    <scope>NUCLEOTIDE SEQUENCE [LARGE SCALE GENOMIC DNA]</scope>
    <source>
        <strain evidence="2">ANC 5109</strain>
    </source>
</reference>
<gene>
    <name evidence="1" type="ORF">SAMN05421643_1583</name>
</gene>
<protein>
    <submittedName>
        <fullName evidence="1">Uncharacterized protein</fullName>
    </submittedName>
</protein>
<name>A0A1H3NQY1_9GAMM</name>
<proteinExistence type="predicted"/>
<evidence type="ECO:0000313" key="2">
    <source>
        <dbReference type="Proteomes" id="UP000199035"/>
    </source>
</evidence>